<dbReference type="GO" id="GO:0006740">
    <property type="term" value="P:NADPH regeneration"/>
    <property type="evidence" value="ECO:0007669"/>
    <property type="project" value="InterPro"/>
</dbReference>
<dbReference type="GO" id="GO:0050661">
    <property type="term" value="F:NADP binding"/>
    <property type="evidence" value="ECO:0007669"/>
    <property type="project" value="InterPro"/>
</dbReference>
<evidence type="ECO:0000259" key="2">
    <source>
        <dbReference type="Pfam" id="PF03807"/>
    </source>
</evidence>
<dbReference type="GO" id="GO:0016651">
    <property type="term" value="F:oxidoreductase activity, acting on NAD(P)H"/>
    <property type="evidence" value="ECO:0007669"/>
    <property type="project" value="InterPro"/>
</dbReference>
<protein>
    <recommendedName>
        <fullName evidence="2">Pyrroline-5-carboxylate reductase catalytic N-terminal domain-containing protein</fullName>
    </recommendedName>
</protein>
<dbReference type="SUPFAM" id="SSF51735">
    <property type="entry name" value="NAD(P)-binding Rossmann-fold domains"/>
    <property type="match status" value="1"/>
</dbReference>
<dbReference type="GO" id="GO:0005886">
    <property type="term" value="C:plasma membrane"/>
    <property type="evidence" value="ECO:0007669"/>
    <property type="project" value="TreeGrafter"/>
</dbReference>
<dbReference type="InterPro" id="IPR028939">
    <property type="entry name" value="P5C_Rdtase_cat_N"/>
</dbReference>
<dbReference type="PANTHER" id="PTHR14239">
    <property type="entry name" value="DUDULIN-RELATED"/>
    <property type="match status" value="1"/>
</dbReference>
<dbReference type="InterPro" id="IPR036291">
    <property type="entry name" value="NAD(P)-bd_dom_sf"/>
</dbReference>
<dbReference type="NCBIfam" id="TIGR01915">
    <property type="entry name" value="npdG"/>
    <property type="match status" value="1"/>
</dbReference>
<dbReference type="GO" id="GO:0070967">
    <property type="term" value="F:coenzyme F420 binding"/>
    <property type="evidence" value="ECO:0007669"/>
    <property type="project" value="InterPro"/>
</dbReference>
<dbReference type="GO" id="GO:0052851">
    <property type="term" value="F:ferric-chelate reductase (NADPH) activity"/>
    <property type="evidence" value="ECO:0007669"/>
    <property type="project" value="TreeGrafter"/>
</dbReference>
<feature type="domain" description="Pyrroline-5-carboxylate reductase catalytic N-terminal" evidence="2">
    <location>
        <begin position="2"/>
        <end position="97"/>
    </location>
</feature>
<name>A0A381ZGN1_9ZZZZ</name>
<keyword evidence="1" id="KW-0560">Oxidoreductase</keyword>
<dbReference type="InterPro" id="IPR010185">
    <property type="entry name" value="NpdG"/>
</dbReference>
<dbReference type="PANTHER" id="PTHR14239:SF0">
    <property type="entry name" value="F420-DEPENDENT NADP REDUCTASE"/>
    <property type="match status" value="1"/>
</dbReference>
<dbReference type="Gene3D" id="3.40.50.720">
    <property type="entry name" value="NAD(P)-binding Rossmann-like Domain"/>
    <property type="match status" value="1"/>
</dbReference>
<gene>
    <name evidence="3" type="ORF">METZ01_LOCUS141138</name>
</gene>
<feature type="non-terminal residue" evidence="3">
    <location>
        <position position="1"/>
    </location>
</feature>
<reference evidence="3" key="1">
    <citation type="submission" date="2018-05" db="EMBL/GenBank/DDBJ databases">
        <authorList>
            <person name="Lanie J.A."/>
            <person name="Ng W.-L."/>
            <person name="Kazmierczak K.M."/>
            <person name="Andrzejewski T.M."/>
            <person name="Davidsen T.M."/>
            <person name="Wayne K.J."/>
            <person name="Tettelin H."/>
            <person name="Glass J.I."/>
            <person name="Rusch D."/>
            <person name="Podicherti R."/>
            <person name="Tsui H.-C.T."/>
            <person name="Winkler M.E."/>
        </authorList>
    </citation>
    <scope>NUCLEOTIDE SEQUENCE</scope>
</reference>
<sequence length="213" mass="22135">VLGFLGGTGPEGKGLALRFALAGEKVFIGSRDNSRGIEAANSIKKFSTGNISGGTNSDAASKSDVIIAAMPYEGQQETLEPLKTSLSGKIVITVVAPLIFDKGDISALPVKDGSAALEAQKILPESRVIGAFQNISARDLLVPGKPIEADVIVCGDDQDAKDYVITLANMIQGVRGINGGGLKNAGYVENLTALLLNINKVYKVHSSIRISGV</sequence>
<proteinExistence type="predicted"/>
<accession>A0A381ZGN1</accession>
<evidence type="ECO:0000313" key="3">
    <source>
        <dbReference type="EMBL" id="SVA88284.1"/>
    </source>
</evidence>
<organism evidence="3">
    <name type="scientific">marine metagenome</name>
    <dbReference type="NCBI Taxonomy" id="408172"/>
    <lineage>
        <taxon>unclassified sequences</taxon>
        <taxon>metagenomes</taxon>
        <taxon>ecological metagenomes</taxon>
    </lineage>
</organism>
<dbReference type="EMBL" id="UINC01021215">
    <property type="protein sequence ID" value="SVA88284.1"/>
    <property type="molecule type" value="Genomic_DNA"/>
</dbReference>
<evidence type="ECO:0000256" key="1">
    <source>
        <dbReference type="ARBA" id="ARBA00023002"/>
    </source>
</evidence>
<dbReference type="AlphaFoldDB" id="A0A381ZGN1"/>
<dbReference type="InterPro" id="IPR051267">
    <property type="entry name" value="STEAP_metalloreductase"/>
</dbReference>
<dbReference type="Pfam" id="PF03807">
    <property type="entry name" value="F420_oxidored"/>
    <property type="match status" value="1"/>
</dbReference>
<dbReference type="GO" id="GO:0008823">
    <property type="term" value="F:cupric reductase (NADH) activity"/>
    <property type="evidence" value="ECO:0007669"/>
    <property type="project" value="TreeGrafter"/>
</dbReference>
<dbReference type="GO" id="GO:0015677">
    <property type="term" value="P:copper ion import"/>
    <property type="evidence" value="ECO:0007669"/>
    <property type="project" value="TreeGrafter"/>
</dbReference>